<evidence type="ECO:0000256" key="1">
    <source>
        <dbReference type="SAM" id="MobiDB-lite"/>
    </source>
</evidence>
<evidence type="ECO:0000313" key="3">
    <source>
        <dbReference type="RefSeq" id="XP_008580196.1"/>
    </source>
</evidence>
<name>A0ABM0RHV5_GALVR</name>
<reference evidence="3" key="1">
    <citation type="submission" date="2025-08" db="UniProtKB">
        <authorList>
            <consortium name="RefSeq"/>
        </authorList>
    </citation>
    <scope>IDENTIFICATION</scope>
</reference>
<feature type="compositionally biased region" description="Polar residues" evidence="1">
    <location>
        <begin position="420"/>
        <end position="431"/>
    </location>
</feature>
<feature type="compositionally biased region" description="Low complexity" evidence="1">
    <location>
        <begin position="476"/>
        <end position="487"/>
    </location>
</feature>
<keyword evidence="2" id="KW-1185">Reference proteome</keyword>
<feature type="compositionally biased region" description="Polar residues" evidence="1">
    <location>
        <begin position="775"/>
        <end position="789"/>
    </location>
</feature>
<gene>
    <name evidence="3" type="primary">POM121L2</name>
</gene>
<feature type="region of interest" description="Disordered" evidence="1">
    <location>
        <begin position="366"/>
        <end position="401"/>
    </location>
</feature>
<feature type="region of interest" description="Disordered" evidence="1">
    <location>
        <begin position="416"/>
        <end position="504"/>
    </location>
</feature>
<feature type="compositionally biased region" description="Low complexity" evidence="1">
    <location>
        <begin position="384"/>
        <end position="398"/>
    </location>
</feature>
<feature type="compositionally biased region" description="Basic and acidic residues" evidence="1">
    <location>
        <begin position="222"/>
        <end position="232"/>
    </location>
</feature>
<dbReference type="RefSeq" id="XP_008580196.1">
    <property type="nucleotide sequence ID" value="XM_008581974.1"/>
</dbReference>
<dbReference type="Pfam" id="PF15229">
    <property type="entry name" value="POM121"/>
    <property type="match status" value="1"/>
</dbReference>
<feature type="region of interest" description="Disordered" evidence="1">
    <location>
        <begin position="1"/>
        <end position="68"/>
    </location>
</feature>
<feature type="compositionally biased region" description="Basic residues" evidence="1">
    <location>
        <begin position="28"/>
        <end position="57"/>
    </location>
</feature>
<feature type="region of interest" description="Disordered" evidence="1">
    <location>
        <begin position="775"/>
        <end position="795"/>
    </location>
</feature>
<dbReference type="InterPro" id="IPR026054">
    <property type="entry name" value="Nucleoporin"/>
</dbReference>
<sequence>MGSYLSKPGPSPLSPAQIRTDLPERSMNRRPARPLHHVHRVQHVHRAHPAPRHRPVRRPPNWDPASPTAGVVNEAWRRFPMKRPQNSVVGPLPSDWWESYLKRTIWSLRHPRATWSPVTIKITPPEGKAPSPISPARVIHSAGFSSSEEIPDPGAKETVLRALTECRKGRMRLEEPLFLESLDSKRRSPGPRSSAFKPLIKNGVLTSFVPRPGPLKRSLHSRSSDHSLDEKPSCSSMSFLPSIHTGGPLSSKRSAVTSSSSSSRDFSEPWKRSVPSASLQTREWPVRKKEKGYQSYSQVSLVSDNEFPGESVSSGQQNQKMSLLLSRPENLLSLTSSTQLGFAVPDEDLTLGNKTGLQLINKAREDTTEATTNPLPETWPAIQPSPSLTLPSSGTAPTQGTNPQLEILEKMQKSPGLLASPQSTGEATSVAHSPPKRPRLSTPHGCSQLDPLPGTSTDSKPTATFILLTPTPPTSPVTDTTWPPSTSQDDRSAMPPDPAAISSAAPTTQSTLFGMMSSPTSHLLSSVPPAATSAHLMLKPILGPMHNNEVGGTLYSRVSSTASGSSNFSISTTPGILMSTFKSIFGSTETLKAMPIIAPFSSKQTSPPFTPASTHVFHGLDKATPLVVSTAPASTSKDSAYKPPLDFGVVNVTSNMGNTYSVPSTCHTFLLGDAQAFKAGFSPATGFIFPQSHHPTTPSVHTVTGFSQVLPSAVQISPCRSTANFRGMSSPLSASALVPTSWPALSPSISNLTPAFTIPLGSSSRPPFPLSSGSTFQHTFGVTNGQKQGAPQSALSPSFSSSVLFKNSAMASPTSMSTLARPAFSSTTQPAFRGLTPSASTFHTPASIRRDFGSTPAGFPFGQASTTGLGVVTQTQRSGACGSVFGSTAPRPFAFGGLVTPMDCGECGISVTAPDKSSSSGAFSIGGVPRVTTSTVTPFRKGWSQNTQGLPNQKTPLALGRASISAKKPIFGAPSMAPFAQRLFVSRPVKAGSTLGFGMTSPPAHISDGRGPFRSSAPSFSIGAKSKTLKIREQGHSRRYHAHQK</sequence>
<proteinExistence type="predicted"/>
<feature type="region of interest" description="Disordered" evidence="1">
    <location>
        <begin position="835"/>
        <end position="855"/>
    </location>
</feature>
<dbReference type="Proteomes" id="UP000694923">
    <property type="component" value="Unplaced"/>
</dbReference>
<evidence type="ECO:0000313" key="2">
    <source>
        <dbReference type="Proteomes" id="UP000694923"/>
    </source>
</evidence>
<dbReference type="PANTHER" id="PTHR23193">
    <property type="entry name" value="NUCLEAR PORE COMPLEX PROTEIN NUP"/>
    <property type="match status" value="1"/>
</dbReference>
<organism evidence="2 3">
    <name type="scientific">Galeopterus variegatus</name>
    <name type="common">Malayan flying lemur</name>
    <name type="synonym">Cynocephalus variegatus</name>
    <dbReference type="NCBI Taxonomy" id="482537"/>
    <lineage>
        <taxon>Eukaryota</taxon>
        <taxon>Metazoa</taxon>
        <taxon>Chordata</taxon>
        <taxon>Craniata</taxon>
        <taxon>Vertebrata</taxon>
        <taxon>Euteleostomi</taxon>
        <taxon>Mammalia</taxon>
        <taxon>Eutheria</taxon>
        <taxon>Euarchontoglires</taxon>
        <taxon>Dermoptera</taxon>
        <taxon>Cynocephalidae</taxon>
        <taxon>Galeopterus</taxon>
    </lineage>
</organism>
<feature type="region of interest" description="Disordered" evidence="1">
    <location>
        <begin position="210"/>
        <end position="290"/>
    </location>
</feature>
<protein>
    <submittedName>
        <fullName evidence="3">POM121-like protein 2</fullName>
    </submittedName>
</protein>
<dbReference type="GeneID" id="103598066"/>
<feature type="compositionally biased region" description="Low complexity" evidence="1">
    <location>
        <begin position="250"/>
        <end position="264"/>
    </location>
</feature>
<feature type="region of interest" description="Disordered" evidence="1">
    <location>
        <begin position="1010"/>
        <end position="1045"/>
    </location>
</feature>
<accession>A0ABM0RHV5</accession>
<dbReference type="PANTHER" id="PTHR23193:SF20">
    <property type="entry name" value="POM121-LIKE PROTEIN 2"/>
    <property type="match status" value="1"/>
</dbReference>